<comment type="similarity">
    <text evidence="12">Belongs to the potassium channel family. C (Shaw) (TC 1.A.1.2) subfamily. Shaw sub-subfamily.</text>
</comment>
<keyword evidence="6" id="KW-0851">Voltage-gated channel</keyword>
<evidence type="ECO:0000256" key="14">
    <source>
        <dbReference type="SAM" id="Phobius"/>
    </source>
</evidence>
<dbReference type="GO" id="GO:0045211">
    <property type="term" value="C:postsynaptic membrane"/>
    <property type="evidence" value="ECO:0007669"/>
    <property type="project" value="TreeGrafter"/>
</dbReference>
<dbReference type="SUPFAM" id="SSF81324">
    <property type="entry name" value="Voltage-gated potassium channels"/>
    <property type="match status" value="1"/>
</dbReference>
<dbReference type="InterPro" id="IPR028325">
    <property type="entry name" value="VG_K_chnl"/>
</dbReference>
<keyword evidence="4 14" id="KW-0812">Transmembrane</keyword>
<dbReference type="InterPro" id="IPR003974">
    <property type="entry name" value="K_chnl_volt-dep_Kv3"/>
</dbReference>
<dbReference type="EMBL" id="GEZM01035706">
    <property type="protein sequence ID" value="JAV83118.1"/>
    <property type="molecule type" value="Transcribed_RNA"/>
</dbReference>
<dbReference type="FunFam" id="3.30.710.10:FF:000020">
    <property type="entry name" value="Potassium voltage-gated channel protein Shaw"/>
    <property type="match status" value="1"/>
</dbReference>
<feature type="transmembrane region" description="Helical" evidence="14">
    <location>
        <begin position="170"/>
        <end position="188"/>
    </location>
</feature>
<keyword evidence="7" id="KW-0630">Potassium</keyword>
<proteinExistence type="inferred from homology"/>
<evidence type="ECO:0000256" key="4">
    <source>
        <dbReference type="ARBA" id="ARBA00022692"/>
    </source>
</evidence>
<feature type="domain" description="BTB" evidence="15">
    <location>
        <begin position="5"/>
        <end position="105"/>
    </location>
</feature>
<evidence type="ECO:0000259" key="15">
    <source>
        <dbReference type="SMART" id="SM00225"/>
    </source>
</evidence>
<accession>A0A1Y1MBB0</accession>
<evidence type="ECO:0000256" key="5">
    <source>
        <dbReference type="ARBA" id="ARBA00022826"/>
    </source>
</evidence>
<evidence type="ECO:0000256" key="10">
    <source>
        <dbReference type="ARBA" id="ARBA00023136"/>
    </source>
</evidence>
<comment type="subcellular location">
    <subcellularLocation>
        <location evidence="1">Membrane</location>
        <topology evidence="1">Multi-pass membrane protein</topology>
    </subcellularLocation>
</comment>
<dbReference type="InterPro" id="IPR003131">
    <property type="entry name" value="T1-type_BTB"/>
</dbReference>
<dbReference type="GO" id="GO:0032809">
    <property type="term" value="C:neuronal cell body membrane"/>
    <property type="evidence" value="ECO:0007669"/>
    <property type="project" value="TreeGrafter"/>
</dbReference>
<feature type="compositionally biased region" description="Basic and acidic residues" evidence="13">
    <location>
        <begin position="616"/>
        <end position="625"/>
    </location>
</feature>
<dbReference type="GO" id="GO:0001508">
    <property type="term" value="P:action potential"/>
    <property type="evidence" value="ECO:0007669"/>
    <property type="project" value="TreeGrafter"/>
</dbReference>
<dbReference type="GO" id="GO:0032590">
    <property type="term" value="C:dendrite membrane"/>
    <property type="evidence" value="ECO:0007669"/>
    <property type="project" value="TreeGrafter"/>
</dbReference>
<dbReference type="GO" id="GO:0030431">
    <property type="term" value="P:sleep"/>
    <property type="evidence" value="ECO:0007669"/>
    <property type="project" value="UniProtKB-ARBA"/>
</dbReference>
<dbReference type="Gene3D" id="1.20.120.350">
    <property type="entry name" value="Voltage-gated potassium channels. Chain C"/>
    <property type="match status" value="1"/>
</dbReference>
<reference evidence="16" key="1">
    <citation type="journal article" date="2016" name="Sci. Rep.">
        <title>Molecular characterization of firefly nuptial gifts: a multi-omics approach sheds light on postcopulatory sexual selection.</title>
        <authorList>
            <person name="Al-Wathiqui N."/>
            <person name="Fallon T.R."/>
            <person name="South A."/>
            <person name="Weng J.K."/>
            <person name="Lewis S.M."/>
        </authorList>
    </citation>
    <scope>NUCLEOTIDE SEQUENCE</scope>
</reference>
<sequence>MDGENRIILNVGGIRFETYKATLKKIPATRLSRLTEALANYDPILNEYFFDRHPGVFAQVLNYYRTGKLHYPTNVCGPLFEEELEFWGLDSNQVEPCCWSTYSIHRDTQATLAILDKLDLDSERPSDEEVARMFGYEEAYHSGTLTTWQRIKPKVWALFDEPYSSTAAKVVAGISVFFICVSVLSFCLKTHPGMRLKCGGYRFRNSTDLNCTEPLPLFVTIEHFCNAWFTFELTVRLIVAPNVIQFMKSPVNVIDFVATLSFYVDMSLNVDGKSELLEFFSIIRILRLFKLTRHSPGLKILIHTFKASAKELTLLVFFLVLGIVVFASLVYYAEKLQNNPHNSFKSIPEGLWWAIVTMTTVGYGDMAPKTYAGMFVGALCALAGVLTIALPVPVIVSNFSMFYSHTQARSKLPKKRRRVLPVEQIRRKKVDACANRRMNAIKHHHPAIFKDAFGNAKIGNANGVNVIGLALQGPSMPSIAVLHHSGPYNASSRSGDGEIKSKPGGLDVLPLQPRFLPQLCMETSSRETKSEPRDSIGKSLIETPEIGITSASALAIGSSTEVLVSILENQAGFRRNSFLSVNSQSPISLKQRPSPIKNLKEVIKETELNDGSGDYNDGKSPDFELIKSPSTELTDPSDQTTPTETSKGLSCHSFGSVTYL</sequence>
<dbReference type="InterPro" id="IPR011333">
    <property type="entry name" value="SKP1/BTB/POZ_sf"/>
</dbReference>
<keyword evidence="11" id="KW-0407">Ion channel</keyword>
<evidence type="ECO:0000256" key="9">
    <source>
        <dbReference type="ARBA" id="ARBA00023065"/>
    </source>
</evidence>
<dbReference type="GO" id="GO:0005251">
    <property type="term" value="F:delayed rectifier potassium channel activity"/>
    <property type="evidence" value="ECO:0007669"/>
    <property type="project" value="TreeGrafter"/>
</dbReference>
<dbReference type="PRINTS" id="PR01498">
    <property type="entry name" value="SHAWCHANNEL"/>
</dbReference>
<dbReference type="SMART" id="SM00225">
    <property type="entry name" value="BTB"/>
    <property type="match status" value="1"/>
</dbReference>
<dbReference type="Pfam" id="PF00520">
    <property type="entry name" value="Ion_trans"/>
    <property type="match status" value="1"/>
</dbReference>
<evidence type="ECO:0000256" key="11">
    <source>
        <dbReference type="ARBA" id="ARBA00023303"/>
    </source>
</evidence>
<dbReference type="InterPro" id="IPR003968">
    <property type="entry name" value="K_chnl_volt-dep_Kv"/>
</dbReference>
<feature type="transmembrane region" description="Helical" evidence="14">
    <location>
        <begin position="371"/>
        <end position="396"/>
    </location>
</feature>
<dbReference type="CDD" id="cd18416">
    <property type="entry name" value="BTB_Shaw-like"/>
    <property type="match status" value="1"/>
</dbReference>
<dbReference type="FunFam" id="1.10.287.70:FF:000002">
    <property type="entry name" value="Potassium voltage-gated channel subfamily a member"/>
    <property type="match status" value="1"/>
</dbReference>
<dbReference type="GO" id="GO:0008076">
    <property type="term" value="C:voltage-gated potassium channel complex"/>
    <property type="evidence" value="ECO:0007669"/>
    <property type="project" value="InterPro"/>
</dbReference>
<dbReference type="PRINTS" id="PR01491">
    <property type="entry name" value="KVCHANNEL"/>
</dbReference>
<evidence type="ECO:0000256" key="13">
    <source>
        <dbReference type="SAM" id="MobiDB-lite"/>
    </source>
</evidence>
<dbReference type="InterPro" id="IPR027359">
    <property type="entry name" value="Volt_channel_dom_sf"/>
</dbReference>
<keyword evidence="10 14" id="KW-0472">Membrane</keyword>
<dbReference type="EMBL" id="GEZM01035705">
    <property type="protein sequence ID" value="JAV83119.1"/>
    <property type="molecule type" value="Transcribed_RNA"/>
</dbReference>
<name>A0A1Y1MBB0_PHOPY</name>
<dbReference type="Gene3D" id="3.30.710.10">
    <property type="entry name" value="Potassium Channel Kv1.1, Chain A"/>
    <property type="match status" value="1"/>
</dbReference>
<dbReference type="Gene3D" id="1.10.287.70">
    <property type="match status" value="1"/>
</dbReference>
<evidence type="ECO:0000256" key="7">
    <source>
        <dbReference type="ARBA" id="ARBA00022958"/>
    </source>
</evidence>
<dbReference type="PANTHER" id="PTHR11537:SF278">
    <property type="entry name" value="SHAW-LIKE, ISOFORM C"/>
    <property type="match status" value="1"/>
</dbReference>
<dbReference type="Pfam" id="PF02214">
    <property type="entry name" value="BTB_2"/>
    <property type="match status" value="1"/>
</dbReference>
<dbReference type="GO" id="GO:0043679">
    <property type="term" value="C:axon terminus"/>
    <property type="evidence" value="ECO:0007669"/>
    <property type="project" value="TreeGrafter"/>
</dbReference>
<dbReference type="GO" id="GO:0051260">
    <property type="term" value="P:protein homooligomerization"/>
    <property type="evidence" value="ECO:0007669"/>
    <property type="project" value="InterPro"/>
</dbReference>
<dbReference type="GO" id="GO:0042734">
    <property type="term" value="C:presynaptic membrane"/>
    <property type="evidence" value="ECO:0007669"/>
    <property type="project" value="TreeGrafter"/>
</dbReference>
<feature type="transmembrane region" description="Helical" evidence="14">
    <location>
        <begin position="312"/>
        <end position="333"/>
    </location>
</feature>
<dbReference type="InterPro" id="IPR005821">
    <property type="entry name" value="Ion_trans_dom"/>
</dbReference>
<evidence type="ECO:0000313" key="16">
    <source>
        <dbReference type="EMBL" id="JAV83119.1"/>
    </source>
</evidence>
<keyword evidence="3" id="KW-0633">Potassium transport</keyword>
<keyword evidence="8 14" id="KW-1133">Transmembrane helix</keyword>
<evidence type="ECO:0000256" key="12">
    <source>
        <dbReference type="ARBA" id="ARBA00061303"/>
    </source>
</evidence>
<keyword evidence="5" id="KW-0631">Potassium channel</keyword>
<dbReference type="InterPro" id="IPR000210">
    <property type="entry name" value="BTB/POZ_dom"/>
</dbReference>
<protein>
    <recommendedName>
        <fullName evidence="15">BTB domain-containing protein</fullName>
    </recommendedName>
</protein>
<evidence type="ECO:0000256" key="6">
    <source>
        <dbReference type="ARBA" id="ARBA00022882"/>
    </source>
</evidence>
<evidence type="ECO:0000256" key="3">
    <source>
        <dbReference type="ARBA" id="ARBA00022538"/>
    </source>
</evidence>
<keyword evidence="2" id="KW-0813">Transport</keyword>
<feature type="compositionally biased region" description="Polar residues" evidence="13">
    <location>
        <begin position="628"/>
        <end position="649"/>
    </location>
</feature>
<dbReference type="FunFam" id="1.20.120.350:FF:000074">
    <property type="entry name" value="SHaW family of potassium channels"/>
    <property type="match status" value="1"/>
</dbReference>
<organism evidence="16">
    <name type="scientific">Photinus pyralis</name>
    <name type="common">Common eastern firefly</name>
    <name type="synonym">Lampyris pyralis</name>
    <dbReference type="NCBI Taxonomy" id="7054"/>
    <lineage>
        <taxon>Eukaryota</taxon>
        <taxon>Metazoa</taxon>
        <taxon>Ecdysozoa</taxon>
        <taxon>Arthropoda</taxon>
        <taxon>Hexapoda</taxon>
        <taxon>Insecta</taxon>
        <taxon>Pterygota</taxon>
        <taxon>Neoptera</taxon>
        <taxon>Endopterygota</taxon>
        <taxon>Coleoptera</taxon>
        <taxon>Polyphaga</taxon>
        <taxon>Elateriformia</taxon>
        <taxon>Elateroidea</taxon>
        <taxon>Lampyridae</taxon>
        <taxon>Lampyrinae</taxon>
        <taxon>Photinus</taxon>
    </lineage>
</organism>
<dbReference type="PANTHER" id="PTHR11537">
    <property type="entry name" value="VOLTAGE-GATED POTASSIUM CHANNEL"/>
    <property type="match status" value="1"/>
</dbReference>
<dbReference type="SUPFAM" id="SSF54695">
    <property type="entry name" value="POZ domain"/>
    <property type="match status" value="1"/>
</dbReference>
<keyword evidence="9" id="KW-0406">Ion transport</keyword>
<dbReference type="AlphaFoldDB" id="A0A1Y1MBB0"/>
<evidence type="ECO:0000256" key="1">
    <source>
        <dbReference type="ARBA" id="ARBA00004141"/>
    </source>
</evidence>
<evidence type="ECO:0000256" key="8">
    <source>
        <dbReference type="ARBA" id="ARBA00022989"/>
    </source>
</evidence>
<evidence type="ECO:0000256" key="2">
    <source>
        <dbReference type="ARBA" id="ARBA00022448"/>
    </source>
</evidence>
<feature type="region of interest" description="Disordered" evidence="13">
    <location>
        <begin position="607"/>
        <end position="649"/>
    </location>
</feature>
<dbReference type="PRINTS" id="PR00169">
    <property type="entry name" value="KCHANNEL"/>
</dbReference>